<evidence type="ECO:0000256" key="3">
    <source>
        <dbReference type="PROSITE-ProRule" id="PRU00339"/>
    </source>
</evidence>
<protein>
    <submittedName>
        <fullName evidence="4">Tetratricopeptide repeat protein</fullName>
    </submittedName>
</protein>
<proteinExistence type="predicted"/>
<dbReference type="PANTHER" id="PTHR44943">
    <property type="entry name" value="CELLULOSE SYNTHASE OPERON PROTEIN C"/>
    <property type="match status" value="1"/>
</dbReference>
<sequence length="441" mass="48245">MHRLFRVRPWTLALLPLLACKEPEVAAAENKAKRAQEALTEARGHLSSGQANAALAALSRAATAAPDNPEPHLLMAQAHRMAGNEGAAILALKQAASMSPGSDPTIQRQLADIYLQQGLTKDALAALITMRDAGNLPDADVLRLARIQAREGMIDAAFKTLENILRENPDDAEAKSVEAEVLWLKGDELLAANLMDRLLNQDPALASARLLRARYFLVSGFPDLAESDLNAVKGADAERPEVVTLRARVLLALGRAADAEEALRKLVEAQPQNADALAWLAESVRVQGRRADAQSLVDQALQLNPRLARAQYVRGRSLEEQGDRRSAEEAYRFALSAEPRFAPVHARMWRIHLNADRITDAETSLELLLSMSEATIEEKAQLAALYARMQTKVTQGLKLIDEALKREPENPDYLRTQKALNALLPKPKKKSSGPVIIRGGR</sequence>
<dbReference type="SMART" id="SM00028">
    <property type="entry name" value="TPR"/>
    <property type="match status" value="6"/>
</dbReference>
<evidence type="ECO:0000313" key="5">
    <source>
        <dbReference type="Proteomes" id="UP000533080"/>
    </source>
</evidence>
<dbReference type="Gene3D" id="1.25.40.10">
    <property type="entry name" value="Tetratricopeptide repeat domain"/>
    <property type="match status" value="2"/>
</dbReference>
<evidence type="ECO:0000313" key="4">
    <source>
        <dbReference type="EMBL" id="NOJ80937.1"/>
    </source>
</evidence>
<keyword evidence="2 3" id="KW-0802">TPR repeat</keyword>
<dbReference type="Proteomes" id="UP000533080">
    <property type="component" value="Unassembled WGS sequence"/>
</dbReference>
<dbReference type="PANTHER" id="PTHR44943:SF8">
    <property type="entry name" value="TPR REPEAT-CONTAINING PROTEIN MJ0263"/>
    <property type="match status" value="1"/>
</dbReference>
<organism evidence="4 5">
    <name type="scientific">Myxococcus xanthus</name>
    <dbReference type="NCBI Taxonomy" id="34"/>
    <lineage>
        <taxon>Bacteria</taxon>
        <taxon>Pseudomonadati</taxon>
        <taxon>Myxococcota</taxon>
        <taxon>Myxococcia</taxon>
        <taxon>Myxococcales</taxon>
        <taxon>Cystobacterineae</taxon>
        <taxon>Myxococcaceae</taxon>
        <taxon>Myxococcus</taxon>
    </lineage>
</organism>
<dbReference type="Pfam" id="PF13432">
    <property type="entry name" value="TPR_16"/>
    <property type="match status" value="2"/>
</dbReference>
<evidence type="ECO:0000256" key="2">
    <source>
        <dbReference type="ARBA" id="ARBA00022803"/>
    </source>
</evidence>
<dbReference type="SUPFAM" id="SSF48452">
    <property type="entry name" value="TPR-like"/>
    <property type="match status" value="2"/>
</dbReference>
<gene>
    <name evidence="4" type="ORF">HNV28_21850</name>
</gene>
<accession>A0A7Y4MSX3</accession>
<comment type="caution">
    <text evidence="4">The sequence shown here is derived from an EMBL/GenBank/DDBJ whole genome shotgun (WGS) entry which is preliminary data.</text>
</comment>
<feature type="repeat" description="TPR" evidence="3">
    <location>
        <begin position="308"/>
        <end position="341"/>
    </location>
</feature>
<dbReference type="InterPro" id="IPR011990">
    <property type="entry name" value="TPR-like_helical_dom_sf"/>
</dbReference>
<reference evidence="4 5" key="1">
    <citation type="submission" date="2020-05" db="EMBL/GenBank/DDBJ databases">
        <authorList>
            <person name="Whitworth D."/>
        </authorList>
    </citation>
    <scope>NUCLEOTIDE SEQUENCE [LARGE SCALE GENOMIC DNA]</scope>
    <source>
        <strain evidence="4 5">AM005</strain>
    </source>
</reference>
<dbReference type="PROSITE" id="PS50005">
    <property type="entry name" value="TPR"/>
    <property type="match status" value="1"/>
</dbReference>
<evidence type="ECO:0000256" key="1">
    <source>
        <dbReference type="ARBA" id="ARBA00022737"/>
    </source>
</evidence>
<dbReference type="AlphaFoldDB" id="A0A7Y4MSX3"/>
<dbReference type="Pfam" id="PF14559">
    <property type="entry name" value="TPR_19"/>
    <property type="match status" value="1"/>
</dbReference>
<dbReference type="InterPro" id="IPR019734">
    <property type="entry name" value="TPR_rpt"/>
</dbReference>
<keyword evidence="1" id="KW-0677">Repeat</keyword>
<dbReference type="RefSeq" id="WP_171443041.1">
    <property type="nucleotide sequence ID" value="NZ_JABFNS010000079.1"/>
</dbReference>
<name>A0A7Y4MSX3_MYXXA</name>
<dbReference type="InterPro" id="IPR051685">
    <property type="entry name" value="Ycf3/AcsC/BcsC/TPR_MFPF"/>
</dbReference>
<dbReference type="EMBL" id="JABFNT010000071">
    <property type="protein sequence ID" value="NOJ80937.1"/>
    <property type="molecule type" value="Genomic_DNA"/>
</dbReference>